<proteinExistence type="predicted"/>
<evidence type="ECO:0000256" key="6">
    <source>
        <dbReference type="SAM" id="MobiDB-lite"/>
    </source>
</evidence>
<dbReference type="PANTHER" id="PTHR43495:SF5">
    <property type="entry name" value="GAMMA-AMINOBUTYRIC ACID PERMEASE"/>
    <property type="match status" value="1"/>
</dbReference>
<dbReference type="InterPro" id="IPR004841">
    <property type="entry name" value="AA-permease/SLC12A_dom"/>
</dbReference>
<feature type="transmembrane region" description="Helical" evidence="7">
    <location>
        <begin position="355"/>
        <end position="377"/>
    </location>
</feature>
<comment type="subcellular location">
    <subcellularLocation>
        <location evidence="1">Membrane</location>
        <topology evidence="1">Multi-pass membrane protein</topology>
    </subcellularLocation>
</comment>
<feature type="transmembrane region" description="Helical" evidence="7">
    <location>
        <begin position="104"/>
        <end position="123"/>
    </location>
</feature>
<dbReference type="EMBL" id="JAULSO010000001">
    <property type="protein sequence ID" value="KAK3693398.1"/>
    <property type="molecule type" value="Genomic_DNA"/>
</dbReference>
<feature type="transmembrane region" description="Helical" evidence="7">
    <location>
        <begin position="250"/>
        <end position="270"/>
    </location>
</feature>
<feature type="domain" description="Amino acid permease/ SLC12A" evidence="8">
    <location>
        <begin position="356"/>
        <end position="633"/>
    </location>
</feature>
<organism evidence="9 10">
    <name type="scientific">Podospora appendiculata</name>
    <dbReference type="NCBI Taxonomy" id="314037"/>
    <lineage>
        <taxon>Eukaryota</taxon>
        <taxon>Fungi</taxon>
        <taxon>Dikarya</taxon>
        <taxon>Ascomycota</taxon>
        <taxon>Pezizomycotina</taxon>
        <taxon>Sordariomycetes</taxon>
        <taxon>Sordariomycetidae</taxon>
        <taxon>Sordariales</taxon>
        <taxon>Podosporaceae</taxon>
        <taxon>Podospora</taxon>
    </lineage>
</organism>
<feature type="transmembrane region" description="Helical" evidence="7">
    <location>
        <begin position="527"/>
        <end position="546"/>
    </location>
</feature>
<evidence type="ECO:0000256" key="4">
    <source>
        <dbReference type="ARBA" id="ARBA00022989"/>
    </source>
</evidence>
<keyword evidence="3 7" id="KW-0812">Transmembrane</keyword>
<dbReference type="Pfam" id="PF00324">
    <property type="entry name" value="AA_permease"/>
    <property type="match status" value="2"/>
</dbReference>
<sequence>MSSDEPVELPDWYPDWLPLASGGPARPAATTQDPRPATAPEEPATETKPSRDDPRGAEPEATAGETELVADVVGRNGFVRLGPAKVILVTPNEDRTVRRKLRGIHLFMITINATLGTGLYWRGGQILQLGGPLAVLLSFLLVGALAWAVMQCITEMLCIWPIPGAMSIYVGEFVDVELGLAVGITYWFTYSVSFSALIAVASAEFDFWPGFQDKPGVQGGVIYLCIPLALVLVNAFRIEIYGMIEVVSGAIKILFLGAIMVVLIAINLGAGAQRERRGGEYWAASTAYDTAAARNWGTALLMCMSIATFAYVGVEVIAASALEAKWPRTRQPGARADSNLSRRSNDTLIGNSVKFSAIFISVLAGAAYTLSGVLVTLDMSRDDCQLPRLSWVHSSSSSSSPAAASGECVTTTSSAFVAIAQQSLIPSLADVFNAFLIFTALTCANTNLYVASRTLFGLTSRLDGGAGQPWLLRVLAWFGKTNRRKVPMRATVFSAVAFSWVPFLQLAKDVDETSPVGVFIEVLSEMGSVGVLIVWACECLAFIRYYHCIDLHKGVLQAKKISQVRRWDFSEASDYPYRSHGQPLLAYLALSGCLFVLLVANSAPLWNGFYLLPFLSSYLIVIAFIALWVLLKLVRGASWSMVDLSNPDRVVKKFRDLHDIRLGAT</sequence>
<evidence type="ECO:0000256" key="5">
    <source>
        <dbReference type="ARBA" id="ARBA00023136"/>
    </source>
</evidence>
<dbReference type="Gene3D" id="1.20.1740.10">
    <property type="entry name" value="Amino acid/polyamine transporter I"/>
    <property type="match status" value="1"/>
</dbReference>
<keyword evidence="2" id="KW-0813">Transport</keyword>
<dbReference type="Proteomes" id="UP001270362">
    <property type="component" value="Unassembled WGS sequence"/>
</dbReference>
<accession>A0AAE1CGK8</accession>
<evidence type="ECO:0000256" key="3">
    <source>
        <dbReference type="ARBA" id="ARBA00022692"/>
    </source>
</evidence>
<feature type="compositionally biased region" description="Basic and acidic residues" evidence="6">
    <location>
        <begin position="48"/>
        <end position="58"/>
    </location>
</feature>
<feature type="transmembrane region" description="Helical" evidence="7">
    <location>
        <begin position="490"/>
        <end position="507"/>
    </location>
</feature>
<feature type="transmembrane region" description="Helical" evidence="7">
    <location>
        <begin position="220"/>
        <end position="238"/>
    </location>
</feature>
<keyword evidence="5 7" id="KW-0472">Membrane</keyword>
<dbReference type="AlphaFoldDB" id="A0AAE1CGK8"/>
<reference evidence="9" key="2">
    <citation type="submission" date="2023-06" db="EMBL/GenBank/DDBJ databases">
        <authorList>
            <consortium name="Lawrence Berkeley National Laboratory"/>
            <person name="Haridas S."/>
            <person name="Hensen N."/>
            <person name="Bonometti L."/>
            <person name="Westerberg I."/>
            <person name="Brannstrom I.O."/>
            <person name="Guillou S."/>
            <person name="Cros-Aarteil S."/>
            <person name="Calhoun S."/>
            <person name="Kuo A."/>
            <person name="Mondo S."/>
            <person name="Pangilinan J."/>
            <person name="Riley R."/>
            <person name="Labutti K."/>
            <person name="Andreopoulos B."/>
            <person name="Lipzen A."/>
            <person name="Chen C."/>
            <person name="Yanf M."/>
            <person name="Daum C."/>
            <person name="Ng V."/>
            <person name="Clum A."/>
            <person name="Steindorff A."/>
            <person name="Ohm R."/>
            <person name="Martin F."/>
            <person name="Silar P."/>
            <person name="Natvig D."/>
            <person name="Lalanne C."/>
            <person name="Gautier V."/>
            <person name="Ament-Velasquez S.L."/>
            <person name="Kruys A."/>
            <person name="Hutchinson M.I."/>
            <person name="Powell A.J."/>
            <person name="Barry K."/>
            <person name="Miller A.N."/>
            <person name="Grigoriev I.V."/>
            <person name="Debuchy R."/>
            <person name="Gladieux P."/>
            <person name="Thoren M.H."/>
            <person name="Johannesson H."/>
        </authorList>
    </citation>
    <scope>NUCLEOTIDE SEQUENCE</scope>
    <source>
        <strain evidence="9">CBS 314.62</strain>
    </source>
</reference>
<feature type="transmembrane region" description="Helical" evidence="7">
    <location>
        <begin position="584"/>
        <end position="603"/>
    </location>
</feature>
<evidence type="ECO:0000313" key="9">
    <source>
        <dbReference type="EMBL" id="KAK3693398.1"/>
    </source>
</evidence>
<name>A0AAE1CGK8_9PEZI</name>
<evidence type="ECO:0000313" key="10">
    <source>
        <dbReference type="Proteomes" id="UP001270362"/>
    </source>
</evidence>
<protein>
    <submittedName>
        <fullName evidence="9">Amino acid transporter</fullName>
    </submittedName>
</protein>
<gene>
    <name evidence="9" type="ORF">B0T22DRAFT_39671</name>
</gene>
<feature type="transmembrane region" description="Helical" evidence="7">
    <location>
        <begin position="129"/>
        <end position="150"/>
    </location>
</feature>
<evidence type="ECO:0000256" key="1">
    <source>
        <dbReference type="ARBA" id="ARBA00004141"/>
    </source>
</evidence>
<feature type="region of interest" description="Disordered" evidence="6">
    <location>
        <begin position="1"/>
        <end position="66"/>
    </location>
</feature>
<feature type="transmembrane region" description="Helical" evidence="7">
    <location>
        <begin position="609"/>
        <end position="631"/>
    </location>
</feature>
<evidence type="ECO:0000259" key="8">
    <source>
        <dbReference type="Pfam" id="PF00324"/>
    </source>
</evidence>
<dbReference type="GO" id="GO:0016020">
    <property type="term" value="C:membrane"/>
    <property type="evidence" value="ECO:0007669"/>
    <property type="project" value="UniProtKB-SubCell"/>
</dbReference>
<dbReference type="GO" id="GO:0055085">
    <property type="term" value="P:transmembrane transport"/>
    <property type="evidence" value="ECO:0007669"/>
    <property type="project" value="InterPro"/>
</dbReference>
<keyword evidence="10" id="KW-1185">Reference proteome</keyword>
<feature type="domain" description="Amino acid permease/ SLC12A" evidence="8">
    <location>
        <begin position="105"/>
        <end position="332"/>
    </location>
</feature>
<feature type="transmembrane region" description="Helical" evidence="7">
    <location>
        <begin position="186"/>
        <end position="208"/>
    </location>
</feature>
<dbReference type="PANTHER" id="PTHR43495">
    <property type="entry name" value="GABA PERMEASE"/>
    <property type="match status" value="1"/>
</dbReference>
<evidence type="ECO:0000256" key="7">
    <source>
        <dbReference type="SAM" id="Phobius"/>
    </source>
</evidence>
<evidence type="ECO:0000256" key="2">
    <source>
        <dbReference type="ARBA" id="ARBA00022448"/>
    </source>
</evidence>
<feature type="transmembrane region" description="Helical" evidence="7">
    <location>
        <begin position="299"/>
        <end position="322"/>
    </location>
</feature>
<keyword evidence="4 7" id="KW-1133">Transmembrane helix</keyword>
<comment type="caution">
    <text evidence="9">The sequence shown here is derived from an EMBL/GenBank/DDBJ whole genome shotgun (WGS) entry which is preliminary data.</text>
</comment>
<reference evidence="9" key="1">
    <citation type="journal article" date="2023" name="Mol. Phylogenet. Evol.">
        <title>Genome-scale phylogeny and comparative genomics of the fungal order Sordariales.</title>
        <authorList>
            <person name="Hensen N."/>
            <person name="Bonometti L."/>
            <person name="Westerberg I."/>
            <person name="Brannstrom I.O."/>
            <person name="Guillou S."/>
            <person name="Cros-Aarteil S."/>
            <person name="Calhoun S."/>
            <person name="Haridas S."/>
            <person name="Kuo A."/>
            <person name="Mondo S."/>
            <person name="Pangilinan J."/>
            <person name="Riley R."/>
            <person name="LaButti K."/>
            <person name="Andreopoulos B."/>
            <person name="Lipzen A."/>
            <person name="Chen C."/>
            <person name="Yan M."/>
            <person name="Daum C."/>
            <person name="Ng V."/>
            <person name="Clum A."/>
            <person name="Steindorff A."/>
            <person name="Ohm R.A."/>
            <person name="Martin F."/>
            <person name="Silar P."/>
            <person name="Natvig D.O."/>
            <person name="Lalanne C."/>
            <person name="Gautier V."/>
            <person name="Ament-Velasquez S.L."/>
            <person name="Kruys A."/>
            <person name="Hutchinson M.I."/>
            <person name="Powell A.J."/>
            <person name="Barry K."/>
            <person name="Miller A.N."/>
            <person name="Grigoriev I.V."/>
            <person name="Debuchy R."/>
            <person name="Gladieux P."/>
            <person name="Hiltunen Thoren M."/>
            <person name="Johannesson H."/>
        </authorList>
    </citation>
    <scope>NUCLEOTIDE SEQUENCE</scope>
    <source>
        <strain evidence="9">CBS 314.62</strain>
    </source>
</reference>